<dbReference type="Pfam" id="PF11011">
    <property type="entry name" value="DUF2849"/>
    <property type="match status" value="1"/>
</dbReference>
<dbReference type="RefSeq" id="WP_115936901.1">
    <property type="nucleotide sequence ID" value="NZ_QRDW01000005.1"/>
</dbReference>
<evidence type="ECO:0000313" key="2">
    <source>
        <dbReference type="Proteomes" id="UP000256845"/>
    </source>
</evidence>
<reference evidence="1 2" key="1">
    <citation type="submission" date="2018-07" db="EMBL/GenBank/DDBJ databases">
        <title>Genomic Encyclopedia of Type Strains, Phase III (KMG-III): the genomes of soil and plant-associated and newly described type strains.</title>
        <authorList>
            <person name="Whitman W."/>
        </authorList>
    </citation>
    <scope>NUCLEOTIDE SEQUENCE [LARGE SCALE GENOMIC DNA]</scope>
    <source>
        <strain evidence="1 2">CECT 8488</strain>
    </source>
</reference>
<dbReference type="InterPro" id="IPR021270">
    <property type="entry name" value="DUF2849"/>
</dbReference>
<protein>
    <submittedName>
        <fullName evidence="1">Uncharacterized protein DUF2849</fullName>
    </submittedName>
</protein>
<name>A0A3D9HK38_9PROT</name>
<keyword evidence="2" id="KW-1185">Reference proteome</keyword>
<organism evidence="1 2">
    <name type="scientific">Aestuariispira insulae</name>
    <dbReference type="NCBI Taxonomy" id="1461337"/>
    <lineage>
        <taxon>Bacteria</taxon>
        <taxon>Pseudomonadati</taxon>
        <taxon>Pseudomonadota</taxon>
        <taxon>Alphaproteobacteria</taxon>
        <taxon>Rhodospirillales</taxon>
        <taxon>Kiloniellaceae</taxon>
        <taxon>Aestuariispira</taxon>
    </lineage>
</organism>
<proteinExistence type="predicted"/>
<sequence>MSAKIVTAYHLRDGDAVFLREDTSWSKDVAEAAVVETAEAEAALLETGQADVTRNIVLDVYAVDVEIVDGTPKPTKFRELLRCLGPSNRTDLGKQAA</sequence>
<comment type="caution">
    <text evidence="1">The sequence shown here is derived from an EMBL/GenBank/DDBJ whole genome shotgun (WGS) entry which is preliminary data.</text>
</comment>
<accession>A0A3D9HK38</accession>
<evidence type="ECO:0000313" key="1">
    <source>
        <dbReference type="EMBL" id="RED49641.1"/>
    </source>
</evidence>
<dbReference type="OrthoDB" id="9815695at2"/>
<dbReference type="EMBL" id="QRDW01000005">
    <property type="protein sequence ID" value="RED49641.1"/>
    <property type="molecule type" value="Genomic_DNA"/>
</dbReference>
<dbReference type="AlphaFoldDB" id="A0A3D9HK38"/>
<gene>
    <name evidence="1" type="ORF">DFP90_10511</name>
</gene>
<dbReference type="Proteomes" id="UP000256845">
    <property type="component" value="Unassembled WGS sequence"/>
</dbReference>